<protein>
    <submittedName>
        <fullName evidence="2">Ovule protein</fullName>
    </submittedName>
</protein>
<proteinExistence type="predicted"/>
<name>A0A1I7TM43_9PELO</name>
<evidence type="ECO:0000313" key="1">
    <source>
        <dbReference type="Proteomes" id="UP000095282"/>
    </source>
</evidence>
<accession>A0A1I7TM43</accession>
<dbReference type="AlphaFoldDB" id="A0A1I7TM43"/>
<organism evidence="1 2">
    <name type="scientific">Caenorhabditis tropicalis</name>
    <dbReference type="NCBI Taxonomy" id="1561998"/>
    <lineage>
        <taxon>Eukaryota</taxon>
        <taxon>Metazoa</taxon>
        <taxon>Ecdysozoa</taxon>
        <taxon>Nematoda</taxon>
        <taxon>Chromadorea</taxon>
        <taxon>Rhabditida</taxon>
        <taxon>Rhabditina</taxon>
        <taxon>Rhabditomorpha</taxon>
        <taxon>Rhabditoidea</taxon>
        <taxon>Rhabditidae</taxon>
        <taxon>Peloderinae</taxon>
        <taxon>Caenorhabditis</taxon>
    </lineage>
</organism>
<dbReference type="Proteomes" id="UP000095282">
    <property type="component" value="Unplaced"/>
</dbReference>
<evidence type="ECO:0000313" key="2">
    <source>
        <dbReference type="WBParaSite" id="Csp11.Scaffold628.g7276.t1"/>
    </source>
</evidence>
<reference evidence="2" key="1">
    <citation type="submission" date="2016-11" db="UniProtKB">
        <authorList>
            <consortium name="WormBaseParasite"/>
        </authorList>
    </citation>
    <scope>IDENTIFICATION</scope>
</reference>
<keyword evidence="1" id="KW-1185">Reference proteome</keyword>
<dbReference type="WBParaSite" id="Csp11.Scaffold628.g7276.t1">
    <property type="protein sequence ID" value="Csp11.Scaffold628.g7276.t1"/>
    <property type="gene ID" value="Csp11.Scaffold628.g7276"/>
</dbReference>
<sequence>MLIWQASRKEPCCFNRRTSNTKFTIQKKNDYLSFIGRNPARAFHVTLLPYQDTSNPKNSIRQRQVLREKRGQEDSHFSFWDGRL</sequence>